<reference evidence="1" key="1">
    <citation type="submission" date="2018-11" db="EMBL/GenBank/DDBJ databases">
        <authorList>
            <consortium name="Pathogen Informatics"/>
        </authorList>
    </citation>
    <scope>NUCLEOTIDE SEQUENCE</scope>
</reference>
<gene>
    <name evidence="1" type="ORF">PXEA_LOCUS18644</name>
</gene>
<keyword evidence="2" id="KW-1185">Reference proteome</keyword>
<evidence type="ECO:0000313" key="2">
    <source>
        <dbReference type="Proteomes" id="UP000784294"/>
    </source>
</evidence>
<dbReference type="AlphaFoldDB" id="A0A448X153"/>
<accession>A0A448X153</accession>
<name>A0A448X153_9PLAT</name>
<organism evidence="1 2">
    <name type="scientific">Protopolystoma xenopodis</name>
    <dbReference type="NCBI Taxonomy" id="117903"/>
    <lineage>
        <taxon>Eukaryota</taxon>
        <taxon>Metazoa</taxon>
        <taxon>Spiralia</taxon>
        <taxon>Lophotrochozoa</taxon>
        <taxon>Platyhelminthes</taxon>
        <taxon>Monogenea</taxon>
        <taxon>Polyopisthocotylea</taxon>
        <taxon>Polystomatidea</taxon>
        <taxon>Polystomatidae</taxon>
        <taxon>Protopolystoma</taxon>
    </lineage>
</organism>
<proteinExistence type="predicted"/>
<dbReference type="Proteomes" id="UP000784294">
    <property type="component" value="Unassembled WGS sequence"/>
</dbReference>
<sequence length="67" mass="7240">MNGPNPTGSPVGWVAFVSLFTATNKRVATRMGLQMIRDFRSSTFGSDSRRDMITSVAMPRGDTASAE</sequence>
<comment type="caution">
    <text evidence="1">The sequence shown here is derived from an EMBL/GenBank/DDBJ whole genome shotgun (WGS) entry which is preliminary data.</text>
</comment>
<protein>
    <submittedName>
        <fullName evidence="1">Uncharacterized protein</fullName>
    </submittedName>
</protein>
<evidence type="ECO:0000313" key="1">
    <source>
        <dbReference type="EMBL" id="VEL25204.1"/>
    </source>
</evidence>
<dbReference type="EMBL" id="CAAALY010072296">
    <property type="protein sequence ID" value="VEL25204.1"/>
    <property type="molecule type" value="Genomic_DNA"/>
</dbReference>